<dbReference type="InterPro" id="IPR011704">
    <property type="entry name" value="ATPase_dyneun-rel_AAA"/>
</dbReference>
<protein>
    <recommendedName>
        <fullName evidence="1">AAA+ ATPase domain-containing protein</fullName>
    </recommendedName>
</protein>
<comment type="caution">
    <text evidence="2">The sequence shown here is derived from an EMBL/GenBank/DDBJ whole genome shotgun (WGS) entry which is preliminary data.</text>
</comment>
<dbReference type="Gene3D" id="3.40.50.300">
    <property type="entry name" value="P-loop containing nucleotide triphosphate hydrolases"/>
    <property type="match status" value="1"/>
</dbReference>
<dbReference type="AlphaFoldDB" id="A0A2S6YZL7"/>
<proteinExistence type="predicted"/>
<dbReference type="EMBL" id="MIGV01000042">
    <property type="protein sequence ID" value="PPT73602.1"/>
    <property type="molecule type" value="Genomic_DNA"/>
</dbReference>
<dbReference type="GO" id="GO:0016887">
    <property type="term" value="F:ATP hydrolysis activity"/>
    <property type="evidence" value="ECO:0007669"/>
    <property type="project" value="InterPro"/>
</dbReference>
<dbReference type="PANTHER" id="PTHR37291">
    <property type="entry name" value="5-METHYLCYTOSINE-SPECIFIC RESTRICTION ENZYME B"/>
    <property type="match status" value="1"/>
</dbReference>
<dbReference type="Proteomes" id="UP000238270">
    <property type="component" value="Unassembled WGS sequence"/>
</dbReference>
<dbReference type="InterPro" id="IPR052934">
    <property type="entry name" value="Methyl-DNA_Rec/Restrict_Enz"/>
</dbReference>
<dbReference type="InterPro" id="IPR003593">
    <property type="entry name" value="AAA+_ATPase"/>
</dbReference>
<feature type="domain" description="AAA+ ATPase" evidence="1">
    <location>
        <begin position="213"/>
        <end position="431"/>
    </location>
</feature>
<accession>A0A2S6YZL7</accession>
<dbReference type="GO" id="GO:0005524">
    <property type="term" value="F:ATP binding"/>
    <property type="evidence" value="ECO:0007669"/>
    <property type="project" value="InterPro"/>
</dbReference>
<reference evidence="2 3" key="1">
    <citation type="submission" date="2016-08" db="EMBL/GenBank/DDBJ databases">
        <title>Evolution of the type three secretion system and type three effector repertoires in Xanthomonas.</title>
        <authorList>
            <person name="Merda D."/>
            <person name="Briand M."/>
            <person name="Bosis E."/>
            <person name="Rousseau C."/>
            <person name="Portier P."/>
            <person name="Jacques M.-A."/>
            <person name="Fischer-Le Saux M."/>
        </authorList>
    </citation>
    <scope>NUCLEOTIDE SEQUENCE [LARGE SCALE GENOMIC DNA]</scope>
    <source>
        <strain evidence="2 3">CFBP 3122</strain>
    </source>
</reference>
<gene>
    <name evidence="2" type="ORF">XaplCFBP3122_19820</name>
</gene>
<evidence type="ECO:0000313" key="2">
    <source>
        <dbReference type="EMBL" id="PPT73602.1"/>
    </source>
</evidence>
<dbReference type="RefSeq" id="WP_104599421.1">
    <property type="nucleotide sequence ID" value="NZ_MIGV01000042.1"/>
</dbReference>
<dbReference type="PANTHER" id="PTHR37291:SF1">
    <property type="entry name" value="TYPE IV METHYL-DIRECTED RESTRICTION ENZYME ECOKMCRB SUBUNIT"/>
    <property type="match status" value="1"/>
</dbReference>
<dbReference type="SUPFAM" id="SSF52540">
    <property type="entry name" value="P-loop containing nucleoside triphosphate hydrolases"/>
    <property type="match status" value="1"/>
</dbReference>
<sequence length="594" mass="64890">MSQQRVRAVIFARYTLSNFKALYGRLRSSSSYSKDYFQINAKAASIVADALGFAGDRVNLSYAWPDGGQIDGYLLFSADRLHLGWETNKPPSPWRVGQVGSNPETSLEGVADLQAEADANAVFDAINGRNTKPWLIAVKLAGESAKLHTRVYFENPPAEFQDRGLDQLPSEVVAAIEALPPSAGLGAIGWEEPKKREPRAPAVVKAVLEALEREPNVLLVGPPGTGKSVALEDLREHYRSIPKAPQFDPDSWPGNWTDGSEVEQETVSDLRSEALVFHPAYSYEQFVAGLFPSSTSKGAIKLEAKAGPLLSLGHWASADPGRKALLILDEFNRGSAAAIFGDTLGLLDGDKRSGAGRAGSYISRPYPNQEMMVAPIYRRDQAEEEQFDSELRLPAGLHIVAAMNSTDRSVAPLDAAMRRRFSVIRVGPDYDLLTRRLLEDVGKADRDLPSSQSADDWTPDDVALLAVRILRTLNDRIEFCLGEDFLLGHALIWNAGIGDTAERLRLLSIAMDTKIVPTLRTTFLDQDDVLAVVLGIKDSAGVFSDREATEDTLGYWRSAPSALASIAPKRLVLREIGAFDPAKQLRILLATARD</sequence>
<dbReference type="InterPro" id="IPR027417">
    <property type="entry name" value="P-loop_NTPase"/>
</dbReference>
<evidence type="ECO:0000259" key="1">
    <source>
        <dbReference type="SMART" id="SM00382"/>
    </source>
</evidence>
<dbReference type="SMART" id="SM00382">
    <property type="entry name" value="AAA"/>
    <property type="match status" value="1"/>
</dbReference>
<dbReference type="Pfam" id="PF07728">
    <property type="entry name" value="AAA_5"/>
    <property type="match status" value="1"/>
</dbReference>
<organism evidence="2 3">
    <name type="scientific">Xanthomonas arboricola pv. populi</name>
    <dbReference type="NCBI Taxonomy" id="487823"/>
    <lineage>
        <taxon>Bacteria</taxon>
        <taxon>Pseudomonadati</taxon>
        <taxon>Pseudomonadota</taxon>
        <taxon>Gammaproteobacteria</taxon>
        <taxon>Lysobacterales</taxon>
        <taxon>Lysobacteraceae</taxon>
        <taxon>Xanthomonas</taxon>
    </lineage>
</organism>
<name>A0A2S6YZL7_9XANT</name>
<evidence type="ECO:0000313" key="3">
    <source>
        <dbReference type="Proteomes" id="UP000238270"/>
    </source>
</evidence>